<sequence>MYILCGCKMEGQIDTFTEGTRTISKCLREELHQ</sequence>
<reference evidence="1" key="2">
    <citation type="journal article" date="2015" name="Data Brief">
        <title>Shoot transcriptome of the giant reed, Arundo donax.</title>
        <authorList>
            <person name="Barrero R.A."/>
            <person name="Guerrero F.D."/>
            <person name="Moolhuijzen P."/>
            <person name="Goolsby J.A."/>
            <person name="Tidwell J."/>
            <person name="Bellgard S.E."/>
            <person name="Bellgard M.I."/>
        </authorList>
    </citation>
    <scope>NUCLEOTIDE SEQUENCE</scope>
    <source>
        <tissue evidence="1">Shoot tissue taken approximately 20 cm above the soil surface</tissue>
    </source>
</reference>
<accession>A0A0A9BQC3</accession>
<organism evidence="1">
    <name type="scientific">Arundo donax</name>
    <name type="common">Giant reed</name>
    <name type="synonym">Donax arundinaceus</name>
    <dbReference type="NCBI Taxonomy" id="35708"/>
    <lineage>
        <taxon>Eukaryota</taxon>
        <taxon>Viridiplantae</taxon>
        <taxon>Streptophyta</taxon>
        <taxon>Embryophyta</taxon>
        <taxon>Tracheophyta</taxon>
        <taxon>Spermatophyta</taxon>
        <taxon>Magnoliopsida</taxon>
        <taxon>Liliopsida</taxon>
        <taxon>Poales</taxon>
        <taxon>Poaceae</taxon>
        <taxon>PACMAD clade</taxon>
        <taxon>Arundinoideae</taxon>
        <taxon>Arundineae</taxon>
        <taxon>Arundo</taxon>
    </lineage>
</organism>
<reference evidence="1" key="1">
    <citation type="submission" date="2014-09" db="EMBL/GenBank/DDBJ databases">
        <authorList>
            <person name="Magalhaes I.L.F."/>
            <person name="Oliveira U."/>
            <person name="Santos F.R."/>
            <person name="Vidigal T.H.D.A."/>
            <person name="Brescovit A.D."/>
            <person name="Santos A.J."/>
        </authorList>
    </citation>
    <scope>NUCLEOTIDE SEQUENCE</scope>
    <source>
        <tissue evidence="1">Shoot tissue taken approximately 20 cm above the soil surface</tissue>
    </source>
</reference>
<protein>
    <submittedName>
        <fullName evidence="1">Uncharacterized protein</fullName>
    </submittedName>
</protein>
<proteinExistence type="predicted"/>
<dbReference type="EMBL" id="GBRH01233537">
    <property type="protein sequence ID" value="JAD64358.1"/>
    <property type="molecule type" value="Transcribed_RNA"/>
</dbReference>
<dbReference type="AlphaFoldDB" id="A0A0A9BQC3"/>
<evidence type="ECO:0000313" key="1">
    <source>
        <dbReference type="EMBL" id="JAD64358.1"/>
    </source>
</evidence>
<name>A0A0A9BQC3_ARUDO</name>